<evidence type="ECO:0000313" key="5">
    <source>
        <dbReference type="EMBL" id="OGH92365.1"/>
    </source>
</evidence>
<proteinExistence type="inferred from homology"/>
<reference evidence="5 6" key="1">
    <citation type="journal article" date="2016" name="Nat. Commun.">
        <title>Thousands of microbial genomes shed light on interconnected biogeochemical processes in an aquifer system.</title>
        <authorList>
            <person name="Anantharaman K."/>
            <person name="Brown C.T."/>
            <person name="Hug L.A."/>
            <person name="Sharon I."/>
            <person name="Castelle C.J."/>
            <person name="Probst A.J."/>
            <person name="Thomas B.C."/>
            <person name="Singh A."/>
            <person name="Wilkins M.J."/>
            <person name="Karaoz U."/>
            <person name="Brodie E.L."/>
            <person name="Williams K.H."/>
            <person name="Hubbard S.S."/>
            <person name="Banfield J.F."/>
        </authorList>
    </citation>
    <scope>NUCLEOTIDE SEQUENCE [LARGE SCALE GENOMIC DNA]</scope>
</reference>
<dbReference type="STRING" id="1798705.A2563_05300"/>
<accession>A0A1F6P872</accession>
<dbReference type="Pfam" id="PF01165">
    <property type="entry name" value="Ribosomal_S21"/>
    <property type="match status" value="1"/>
</dbReference>
<dbReference type="GO" id="GO:0006412">
    <property type="term" value="P:translation"/>
    <property type="evidence" value="ECO:0007669"/>
    <property type="project" value="InterPro"/>
</dbReference>
<comment type="similarity">
    <text evidence="1">Belongs to the bacterial ribosomal protein bS21 family.</text>
</comment>
<dbReference type="Proteomes" id="UP000176634">
    <property type="component" value="Unassembled WGS sequence"/>
</dbReference>
<evidence type="ECO:0000256" key="4">
    <source>
        <dbReference type="ARBA" id="ARBA00035135"/>
    </source>
</evidence>
<name>A0A1F6P872_9BACT</name>
<dbReference type="GO" id="GO:1990904">
    <property type="term" value="C:ribonucleoprotein complex"/>
    <property type="evidence" value="ECO:0007669"/>
    <property type="project" value="UniProtKB-KW"/>
</dbReference>
<evidence type="ECO:0000256" key="3">
    <source>
        <dbReference type="ARBA" id="ARBA00023274"/>
    </source>
</evidence>
<evidence type="ECO:0000256" key="2">
    <source>
        <dbReference type="ARBA" id="ARBA00022980"/>
    </source>
</evidence>
<comment type="caution">
    <text evidence="5">The sequence shown here is derived from an EMBL/GenBank/DDBJ whole genome shotgun (WGS) entry which is preliminary data.</text>
</comment>
<dbReference type="AlphaFoldDB" id="A0A1F6P872"/>
<evidence type="ECO:0000313" key="6">
    <source>
        <dbReference type="Proteomes" id="UP000176634"/>
    </source>
</evidence>
<sequence length="79" mass="9624">MSEVKRKKSESFEAFLRRVKKRWQQSGKILQVKKIQFYERPKNKNMRKKSALHRLAVSQKIEYLKKIGQMPEETKRFGR</sequence>
<dbReference type="InterPro" id="IPR001911">
    <property type="entry name" value="Ribosomal_bS21"/>
</dbReference>
<keyword evidence="2" id="KW-0689">Ribosomal protein</keyword>
<keyword evidence="3" id="KW-0687">Ribonucleoprotein</keyword>
<protein>
    <recommendedName>
        <fullName evidence="4">Small ribosomal subunit protein bS21</fullName>
    </recommendedName>
</protein>
<dbReference type="GO" id="GO:0003735">
    <property type="term" value="F:structural constituent of ribosome"/>
    <property type="evidence" value="ECO:0007669"/>
    <property type="project" value="InterPro"/>
</dbReference>
<dbReference type="GO" id="GO:0005840">
    <property type="term" value="C:ribosome"/>
    <property type="evidence" value="ECO:0007669"/>
    <property type="project" value="UniProtKB-KW"/>
</dbReference>
<gene>
    <name evidence="5" type="ORF">A2563_05300</name>
</gene>
<evidence type="ECO:0000256" key="1">
    <source>
        <dbReference type="ARBA" id="ARBA00006640"/>
    </source>
</evidence>
<dbReference type="EMBL" id="MFRA01000006">
    <property type="protein sequence ID" value="OGH92365.1"/>
    <property type="molecule type" value="Genomic_DNA"/>
</dbReference>
<organism evidence="5 6">
    <name type="scientific">Candidatus Magasanikbacteria bacterium RIFOXYD1_FULL_40_23</name>
    <dbReference type="NCBI Taxonomy" id="1798705"/>
    <lineage>
        <taxon>Bacteria</taxon>
        <taxon>Candidatus Magasanikiibacteriota</taxon>
    </lineage>
</organism>